<feature type="region of interest" description="Disordered" evidence="1">
    <location>
        <begin position="2950"/>
        <end position="3002"/>
    </location>
</feature>
<feature type="region of interest" description="Disordered" evidence="1">
    <location>
        <begin position="126"/>
        <end position="164"/>
    </location>
</feature>
<feature type="compositionally biased region" description="Acidic residues" evidence="1">
    <location>
        <begin position="847"/>
        <end position="865"/>
    </location>
</feature>
<feature type="compositionally biased region" description="Low complexity" evidence="1">
    <location>
        <begin position="440"/>
        <end position="452"/>
    </location>
</feature>
<dbReference type="EMBL" id="VLTN01000020">
    <property type="protein sequence ID" value="KAA0152502.1"/>
    <property type="molecule type" value="Genomic_DNA"/>
</dbReference>
<feature type="compositionally biased region" description="Gly residues" evidence="1">
    <location>
        <begin position="638"/>
        <end position="647"/>
    </location>
</feature>
<feature type="compositionally biased region" description="Low complexity" evidence="1">
    <location>
        <begin position="4856"/>
        <end position="4873"/>
    </location>
</feature>
<evidence type="ECO:0000313" key="2">
    <source>
        <dbReference type="EMBL" id="KAA0152502.1"/>
    </source>
</evidence>
<feature type="region of interest" description="Disordered" evidence="1">
    <location>
        <begin position="3971"/>
        <end position="4206"/>
    </location>
</feature>
<feature type="region of interest" description="Disordered" evidence="1">
    <location>
        <begin position="2751"/>
        <end position="2774"/>
    </location>
</feature>
<protein>
    <submittedName>
        <fullName evidence="2">Uncharacterized protein</fullName>
    </submittedName>
</protein>
<feature type="region of interest" description="Disordered" evidence="1">
    <location>
        <begin position="413"/>
        <end position="532"/>
    </location>
</feature>
<feature type="compositionally biased region" description="Basic and acidic residues" evidence="1">
    <location>
        <begin position="2916"/>
        <end position="2930"/>
    </location>
</feature>
<feature type="region of interest" description="Disordered" evidence="1">
    <location>
        <begin position="4838"/>
        <end position="4873"/>
    </location>
</feature>
<feature type="compositionally biased region" description="Polar residues" evidence="1">
    <location>
        <begin position="4191"/>
        <end position="4200"/>
    </location>
</feature>
<feature type="region of interest" description="Disordered" evidence="1">
    <location>
        <begin position="5616"/>
        <end position="5668"/>
    </location>
</feature>
<evidence type="ECO:0000313" key="3">
    <source>
        <dbReference type="Proteomes" id="UP000323011"/>
    </source>
</evidence>
<feature type="region of interest" description="Disordered" evidence="1">
    <location>
        <begin position="1259"/>
        <end position="1292"/>
    </location>
</feature>
<feature type="compositionally biased region" description="Low complexity" evidence="1">
    <location>
        <begin position="4688"/>
        <end position="4711"/>
    </location>
</feature>
<reference evidence="2 3" key="1">
    <citation type="submission" date="2019-07" db="EMBL/GenBank/DDBJ databases">
        <title>Genomes of Cafeteria roenbergensis.</title>
        <authorList>
            <person name="Fischer M.G."/>
            <person name="Hackl T."/>
            <person name="Roman M."/>
        </authorList>
    </citation>
    <scope>NUCLEOTIDE SEQUENCE [LARGE SCALE GENOMIC DNA]</scope>
    <source>
        <strain evidence="2 3">BVI</strain>
    </source>
</reference>
<feature type="compositionally biased region" description="Basic residues" evidence="1">
    <location>
        <begin position="453"/>
        <end position="462"/>
    </location>
</feature>
<feature type="region of interest" description="Disordered" evidence="1">
    <location>
        <begin position="4256"/>
        <end position="4287"/>
    </location>
</feature>
<feature type="compositionally biased region" description="Acidic residues" evidence="1">
    <location>
        <begin position="816"/>
        <end position="826"/>
    </location>
</feature>
<organism evidence="2 3">
    <name type="scientific">Cafeteria roenbergensis</name>
    <name type="common">Marine flagellate</name>
    <dbReference type="NCBI Taxonomy" id="33653"/>
    <lineage>
        <taxon>Eukaryota</taxon>
        <taxon>Sar</taxon>
        <taxon>Stramenopiles</taxon>
        <taxon>Bigyra</taxon>
        <taxon>Opalozoa</taxon>
        <taxon>Bicosoecida</taxon>
        <taxon>Cafeteriaceae</taxon>
        <taxon>Cafeteria</taxon>
    </lineage>
</organism>
<feature type="region of interest" description="Disordered" evidence="1">
    <location>
        <begin position="1127"/>
        <end position="1187"/>
    </location>
</feature>
<feature type="compositionally biased region" description="Low complexity" evidence="1">
    <location>
        <begin position="1259"/>
        <end position="1280"/>
    </location>
</feature>
<feature type="compositionally biased region" description="Acidic residues" evidence="1">
    <location>
        <begin position="421"/>
        <end position="433"/>
    </location>
</feature>
<feature type="compositionally biased region" description="Basic and acidic residues" evidence="1">
    <location>
        <begin position="1484"/>
        <end position="1493"/>
    </location>
</feature>
<feature type="compositionally biased region" description="Acidic residues" evidence="1">
    <location>
        <begin position="3526"/>
        <end position="3535"/>
    </location>
</feature>
<feature type="region of interest" description="Disordered" evidence="1">
    <location>
        <begin position="1474"/>
        <end position="1551"/>
    </location>
</feature>
<feature type="region of interest" description="Disordered" evidence="1">
    <location>
        <begin position="2851"/>
        <end position="2872"/>
    </location>
</feature>
<feature type="region of interest" description="Disordered" evidence="1">
    <location>
        <begin position="596"/>
        <end position="665"/>
    </location>
</feature>
<feature type="region of interest" description="Disordered" evidence="1">
    <location>
        <begin position="4729"/>
        <end position="4752"/>
    </location>
</feature>
<feature type="region of interest" description="Disordered" evidence="1">
    <location>
        <begin position="3525"/>
        <end position="3551"/>
    </location>
</feature>
<feature type="region of interest" description="Disordered" evidence="1">
    <location>
        <begin position="2218"/>
        <end position="2297"/>
    </location>
</feature>
<feature type="compositionally biased region" description="Polar residues" evidence="1">
    <location>
        <begin position="2853"/>
        <end position="2865"/>
    </location>
</feature>
<feature type="compositionally biased region" description="Gly residues" evidence="1">
    <location>
        <begin position="2759"/>
        <end position="2771"/>
    </location>
</feature>
<feature type="compositionally biased region" description="Low complexity" evidence="1">
    <location>
        <begin position="4054"/>
        <end position="4063"/>
    </location>
</feature>
<feature type="compositionally biased region" description="Low complexity" evidence="1">
    <location>
        <begin position="2228"/>
        <end position="2239"/>
    </location>
</feature>
<name>A0A5A8CHH1_CAFRO</name>
<feature type="region of interest" description="Disordered" evidence="1">
    <location>
        <begin position="3056"/>
        <end position="3089"/>
    </location>
</feature>
<feature type="region of interest" description="Disordered" evidence="1">
    <location>
        <begin position="750"/>
        <end position="774"/>
    </location>
</feature>
<feature type="compositionally biased region" description="Low complexity" evidence="1">
    <location>
        <begin position="2276"/>
        <end position="2294"/>
    </location>
</feature>
<evidence type="ECO:0000256" key="1">
    <source>
        <dbReference type="SAM" id="MobiDB-lite"/>
    </source>
</evidence>
<proteinExistence type="predicted"/>
<feature type="compositionally biased region" description="Low complexity" evidence="1">
    <location>
        <begin position="599"/>
        <end position="611"/>
    </location>
</feature>
<feature type="compositionally biased region" description="Polar residues" evidence="1">
    <location>
        <begin position="1495"/>
        <end position="1508"/>
    </location>
</feature>
<feature type="region of interest" description="Disordered" evidence="1">
    <location>
        <begin position="1673"/>
        <end position="1719"/>
    </location>
</feature>
<feature type="region of interest" description="Disordered" evidence="1">
    <location>
        <begin position="4437"/>
        <end position="4456"/>
    </location>
</feature>
<accession>A0A5A8CHH1</accession>
<feature type="region of interest" description="Disordered" evidence="1">
    <location>
        <begin position="5465"/>
        <end position="5489"/>
    </location>
</feature>
<dbReference type="Proteomes" id="UP000323011">
    <property type="component" value="Unassembled WGS sequence"/>
</dbReference>
<comment type="caution">
    <text evidence="2">The sequence shown here is derived from an EMBL/GenBank/DDBJ whole genome shotgun (WGS) entry which is preliminary data.</text>
</comment>
<feature type="compositionally biased region" description="Low complexity" evidence="1">
    <location>
        <begin position="4016"/>
        <end position="4033"/>
    </location>
</feature>
<feature type="compositionally biased region" description="Gly residues" evidence="1">
    <location>
        <begin position="5470"/>
        <end position="5482"/>
    </location>
</feature>
<feature type="region of interest" description="Disordered" evidence="1">
    <location>
        <begin position="799"/>
        <end position="897"/>
    </location>
</feature>
<feature type="region of interest" description="Disordered" evidence="1">
    <location>
        <begin position="2884"/>
        <end position="2936"/>
    </location>
</feature>
<feature type="region of interest" description="Disordered" evidence="1">
    <location>
        <begin position="4664"/>
        <end position="4711"/>
    </location>
</feature>
<feature type="compositionally biased region" description="Low complexity" evidence="1">
    <location>
        <begin position="4110"/>
        <end position="4139"/>
    </location>
</feature>
<feature type="compositionally biased region" description="Low complexity" evidence="1">
    <location>
        <begin position="2251"/>
        <end position="2264"/>
    </location>
</feature>
<keyword evidence="3" id="KW-1185">Reference proteome</keyword>
<feature type="compositionally biased region" description="Low complexity" evidence="1">
    <location>
        <begin position="1155"/>
        <end position="1170"/>
    </location>
</feature>
<feature type="compositionally biased region" description="Basic residues" evidence="1">
    <location>
        <begin position="1696"/>
        <end position="1705"/>
    </location>
</feature>
<feature type="region of interest" description="Disordered" evidence="1">
    <location>
        <begin position="3163"/>
        <end position="3200"/>
    </location>
</feature>
<feature type="region of interest" description="Disordered" evidence="1">
    <location>
        <begin position="5088"/>
        <end position="5119"/>
    </location>
</feature>
<sequence length="5833" mass="601875">MADALVRQIAVRVLDPVLDMDWSQLEFKIMREGTVRLKDVNLKKDFVRKIIPEGAPMHIEDVSVRSGELDVKWTLGKAITAFLGSHTDIPATLTLYGVTIDLVIDLDAEAAAAAAAATVADAAAKGGSAATGDPTGDAEATEDDGWSPGPDEGQEGSGGRGAGSRAVAVMSALGGGRFAEAGKITVDGEADDEAVASLPRDPQLWRTLEAAQQEARQVQEARMTRYDKQPASAASATQRLTATAMRILEQSAVVVLRDLRINVRYVSGAAAAPFEAALSVDSVVLDASQPPPAFTEAVKGLERRARHFWTRTLSVTGLAVSLTPLQAADSMAATASLVGAMSRRAKVARLRAAKAAALRLNSAKVGRERAAAAGGGAGAVKWGPGTGVIPGGAGGESGLAGELWAAGEGEDEIGAPVVDGESTDDDDDDDDDSDRGGDGANAAAAHAGGARVRGTRRRGLGHRRGEDETGSGRGGGDMDEEAEARSPLASRARADRRTLTPRRSSSSADTGELREEDLLVPAPAPAGHDEADAWDILRKTTLRVSATRQVGPIDSAAHPAEVSAEAHIGVLEMRLHERQAECLVAFADDVKAWKAKATSGGDDNGSGSSSGRDAAVARPSQIRASGSGAEGDTAEGASQGGSAGHGPSGKRRQAVPDPQGPASLRGLSASADTVLMAEYSALARRFFWRPSVARCVPKVARVDAILRRLESVVVPPFTPEPFVVVTAKPLSPLEAGSLLRRSSWAASRAISGVTTAPQPRSVPQAGRRPAAALPVPPSRSVYRLALVKLVRPSPRPACFLDKTEEADPDNWGSADSDGDLDFEGADDGTLGDSSDYGDGSREHNGEGDGDEDGELVGGPDDDDGGEQLRGHSRGRHRRDGGGRGAASGRGGRRAEAEARLADRQAAAMHSLRRMHRLEQALAARGGKASIVACRTIAEEELRAEFRARYQRQIMQAALASSKGLVCGGDAQRHEEYSVSLSASLSAEADASAAMARLMREQSSALGPEARTGAQTKASGPAGMVALPLVSWCALRGDFLQAMSASGARGGGAASAAAADAIVNRALMRASADDLAGVVFACPQLMLSAGDAAVPGRGGIPGARVAASAAAAAATVAMSAASSGWARLATGKTPPPSAAASPIASGRSGHSDDESGAASAAPSSDGSAGEEAQPHDSGPVEPPQPRSFRWLRDTAKFRWRALRRFQRATTAGRLEAVRSLRQELEVDLAPVVAAVRVAQCAVADSPALARALALPAQRLGSADRASLPSRRSRAAGSTARSRPTDSSAADRGWKMPQQWPVLGAAVRGRIDGGAPAAASAGAAASVGPWAGGVLARQGGVPWLAEAGTDDSSFVLPRAAAAALYASRFRSLAARGHSDLPDGYQRYAFQLSVSHAGAEIVSRAGTPLARLAVDSVSLGASDRKDACRDLYLAVGRVNVTADPGIDAEASSGLGRSLVRALSAVAVMRPRAIQAPRLSAEHCGGGEPRDEPEHGSARRSSGLSATRSTAGSLAGSEAGRRVAQDNRLSPTWGGGGRQAPPQAGSRLLEGAVGGKGSTLPTVARGVRVWAGTTTAAELAASAARAIFGCGTAAWVQSLADPGLALAGDSWSSLDREVGRALRMAGLSHTRGGFRDHARWVAIARELDAAEELTVPGSEARETAAHARRLDLPLHHLALAGDGPPTPPGSRSDSNGRTRGGGHGRRGRAKQAEDATPSSASEVLPAGARSAWRVLQHATAKFFESVPSLRAMLLDEDICAAMVAFARARAEALLADPEVEAKDCEGPLGLHPLTADGGRWAGLVDAGSELRVDLIKPAVGNAQAVSSLGSGRGALGAAAGDGDGRFVPSPGFAGGAAAAASAGGGGGGSRRLAALKVVEAAVYPRSRALDGGFRTPSLAAPELQASRFVESVTNRMDEPRRGCLRGPGSFGGLPSVPSVRRREAVLNISSPVSQSPIPGPDSRLAGASAARWNRWLLASVGAELVLLARHLETCLSNTDPADLIAVAQTMLRSRFLRRSAAAGAMVPSRFYIHIEALVPHTRPPQPDAAGAVAALPAPGALHSRPGSSTTAVAWTLSRLRSGLAFLAAGSDDEMDVDGRRASATAGVAATSEGGAPAMAGGTARESGVRELRQLLELLAAFTMELIDIAVAAPFLDSQWCPFARAFAWRAAAVDRPLTPSLPRVEVLRALQGRFAFLDRKRRELLARVAFGVQEALMAAASRAPGHGGRGGARAAARPQSPGALGSPGEPAPHGSASQATAAAAAAASFGQGKGRAGSEAGAADSSPPSKSAAHSAADGSRETFLDDADRVMVAADATRAAKLLRSRSVSSRQWDVGTGAAATSRLWSAGYLGTLGLRSRGSLLDGTSLHPLMEQAVEDGAGVMHPAESLLLGRASEPGSLPVYTMRHVLLVRASTSGQAGGVLDEGDPDDVMVGAVLPRLMAAETVALAGLPAAMAATAANSGHVESASADRLHQAAVDAIHAVADGDVPWTYRALRSAAIDAAGCAAKESVTVADLDEQLGRVAEAAVAQASATTDMESAGWAARSQHWQEGQEAASSAKDRLRELPRQLSALPEGGTCLAQGKFRMAILHEAADDEASLAGGLLGRVADWVPVHVEVDSSGKWLRCYRSRSTTRAEATAKAPISAGVMVLSGEALAARGGRPAKNPAATGFGGLWGSAPAVSSEVVANNGMCIMDPPAMSDGAMRALLLVADTVEERERWCGLLRACVQADEAERAMTEDSLLREVAAQRIARETDSGPPGHGAEGGGGSGDTHGILATLSRLGGALPTLRPGYGAELARRDWQLSAGDWRRTRQAVARVRLAPTAVTLCPGLFASALAFARRIHIERLVRPTSDASDPGNASSGSVGDESGTGKLASVAMLVSRTKASTKRHRGAGSRPDVANLSSLFGADASGEEGSKRGDEIAPERGAGHAVRAGSHAQLLQGPLGTIAEEEADAPERRSGSLRRPGRPERRQPDWLGLSAGDGGALSDGSSVDSDSEDDDALVLDAADSQPGSTKKGQAAAAKASGKGHLVLSLVMDRFQFAVGAVENTAAEQRAAKRDAQGGVPSSGPAEDLDDPASLPRRAKEAGPRFTGVRLVVSSIALVTSTSSKGVRGRVNTKGRAAWDGHGLSQVVEAVGRSAPHSALAAALSAAQGFPPGSAAVEAEASVPPWQPPSQGAFRSAAAERPPGAPDDGELIDGIRVSAGGARRPDHVGTGKQSGDASAALASWAVGGTQAASKPLAVPSFCLRIGSVRAQALAASGDDRPGAANVVPAGALAVELRVGLGSLAPLVRVARRWVELRRHLSREAAALLGIQPANPSQVAKGPTRLPAPRRQAARPLDRSDLLLTVARFSVGSIQLVVEGEGSGEDRRASRLKVRLPASLFRARAAVRAAAASADGAAPDPDGESVQASAETDHAFRELFRASAHRLAVLAVQLPASVGLARRSDGVTALIALPPAVPGALPRKGDRALLASVGQLQAWEPARWVESRYAAVWPRLSAPEHAVSRGRCIFVGDVSRSGEDWDGGGDAEVEPPASSGGPGKQQAGLGRFASFSQGLTPAGGGQWPTGAHQLRASVAPKLRAWKSKAAAEVRLRGIRPLLAVSLVDASAPARPRPTRKRRFQLVAPPSPAEGDLGTGAASARRAADEVQRLVRSGLGSGEATGQAGKADARWPERVMRVHVSMGKLCLTPDLTTAAFAMQWAARAQAIASRLAPAAGAGAGVPEPKPGPAPAGSSLLVATVSLHAGVSVRLSAYNSPILHVSLLPARVRASVFTPATLRRDASVAGSRSTQLAADVNGISVVLCRSTDWFVRPIARAEAAHPSAASMRAAAPDPADADPWARLSPAQALARRVWLRRRLLRPAVSDLCAAGVHAAAPDRRLTDALFWSAGLVYDGVQDLEAVQHARDKSREAFEAAVEIAAAVQRDPFLCPAAVQAASAQAMPAVWSGVEGGVVRLAVERMRLELRQTAPPTEAAGELARDSMGGASASHDVESGTGLASDADDRSEDSSDQRPSPAGSPAEGAGSSAGDAKDGEATPEGPPARHRGTGRSDSSGGRASMEVSVALERLTLLVEPDPRGVPPGARRCLYHSDPGPEEERGAHHRSATSAADTWRRASAAALAAERQDSATGSPLRPGGGTGRRRGQHRPGAPSGSSVSGGGRRRRDGGVSSRRARASDSSTKRRRQGSSGATSGPQLASLPHEAAAGLHAAYRRWPLPPWRWVYGRASRDHTPRTMLRVGPLVPAGYAAAKKEEPLSGRGAHAASQRARRPPRRTAKDPAASGGWSSIVLARRRAMASTAPPFDRLPPEPATKWEAQPEEWGMCVGLVQAPSESWPASGDGYGLVAEVSAGDMDLTADPLCLMQLNQTVMLFRECLRCCEREAHPKAARRPFFATLVDERSSESPWSARSGFQGHRGMAPGAANRAGLATASFDAQAPTRRARQPPELPPDFDSEAVSRMLWASKAGDQRGGRYISVRVARAQVILCALADGARRVWTAVDLEAARRGPGPAALAGVGDVGMAGPGTGDDDMPPSGAAQFAGLRWLFAHPCTRGAVVDLMHAAAQRMEVEVTNLELPRLGSQQTTHLRMGPLLAVDTSPSPATVLTPRPEDDATCAVGMAAKAREELLRRRSEQLDARATQALADAEADARTEERLAFARLVGSGTSTTPPTGEPARRTSATPVSDSDAPGADGAASVASSQPHPAADAATVLSTDDLLADSDAQAATGGASPTLSSDPAGSAAPRASAEVLGAAKPSPLQPAPRLAEQAGVLGRLSVSFSVSQRDAAIVWTELAMPRLPTRMAALSALLRKDRSRGGEKSIAREDVLFALDTALPPRPPAKRAAGEGRAGAGASAGAAHASPLPSAPTARDARFSATAFAAFSRRPGTDGVLLSLRDHVAATHEAEAASALPGHLRRAPAPSRSPMVLQDPSLSLDLPLSWCALDVYDARHDVSAPADPSLVLSGLLAAVARRAQLGSGVASDGSQGPPAPFGMHPEGIPPGLDGEATLSGLPLWDDEVSEAQGALGMFADEEDEHAMRNLEAGAGASSLSSVVGLGSSGTMREMGVEGETLGLGIDPHARVDRGGFRASQPRTGVLGDAGARREASGAAVADEGNLRAREAEVERREAAMDKAAQIVSSMAGESWMTLRRLETPIGLAAEAAGEDAGLGQSRGVDMVGAPQWARRRVARLGRAQLPPRGPGCDQQVVDRRRTIQIQLYMRDTRICYVPRFVNEVLAIQLATMEAAYGRTVWRLGDLPPPPMIGFSHVVMEARRLEVLVPPGSRADDPVLRTRMGSMSMEMSLESHSFEAAAASAAGSAIQSGRSLRRSRPTKAIDMQVLNVRSMTDVVVDQPPADELPLVPSTARGRAAESVSDHGFVMAIPWVSVSVTEPFGQLNKLACPLQRLMQVQISPASVTMTSAVPVLVNVQQSVMGAMRELSPTIRNASRPFAEHANLTMSSQQLGSGSGGGAASGGAGSTADSPGSVMQVTLREQVQPDRLPELREQPFPDDPFVLLPHRFFPDFACLAPAGLFSTRVPEGSAASAGEELCRRAQAHRLHRLAQRGAGEPDSPIPLFLSPDALATAASDAEAGGMAGHAALLGMSLSVLLGTPMERPPDQPDDDQLGLGSEWTASPARSAPGAPWVAESPPRSPHSQGRFALATSPAGGLGELAADPAGFLSRESALTSRSMLDSGADGSAQDQLAAITDELCQVGLQGAEVSALQGLASREGEAPGHLPSELAVSSTQASVLEAAAAALRRAMESSDAAGGASKALEAVARVAQLLEAAQGPARRTELAAEEQAAMLADQNAFLLGQLLGEQPAAPGE</sequence>
<gene>
    <name evidence="2" type="ORF">FNF29_03729</name>
</gene>